<reference evidence="4" key="1">
    <citation type="journal article" date="2019" name="Int. J. Syst. Evol. Microbiol.">
        <title>The Global Catalogue of Microorganisms (GCM) 10K type strain sequencing project: providing services to taxonomists for standard genome sequencing and annotation.</title>
        <authorList>
            <consortium name="The Broad Institute Genomics Platform"/>
            <consortium name="The Broad Institute Genome Sequencing Center for Infectious Disease"/>
            <person name="Wu L."/>
            <person name="Ma J."/>
        </authorList>
    </citation>
    <scope>NUCLEOTIDE SEQUENCE [LARGE SCALE GENOMIC DNA]</scope>
    <source>
        <strain evidence="4">TISTR 932</strain>
    </source>
</reference>
<keyword evidence="4" id="KW-1185">Reference proteome</keyword>
<dbReference type="InterPro" id="IPR007167">
    <property type="entry name" value="Fe-transptr_FeoA-like"/>
</dbReference>
<dbReference type="Proteomes" id="UP001597427">
    <property type="component" value="Unassembled WGS sequence"/>
</dbReference>
<protein>
    <submittedName>
        <fullName evidence="3">Ferrous iron transport protein A</fullName>
    </submittedName>
</protein>
<accession>A0ABW5TGM3</accession>
<organism evidence="3 4">
    <name type="scientific">Enterococcus camelliae</name>
    <dbReference type="NCBI Taxonomy" id="453959"/>
    <lineage>
        <taxon>Bacteria</taxon>
        <taxon>Bacillati</taxon>
        <taxon>Bacillota</taxon>
        <taxon>Bacilli</taxon>
        <taxon>Lactobacillales</taxon>
        <taxon>Enterococcaceae</taxon>
        <taxon>Enterococcus</taxon>
    </lineage>
</organism>
<dbReference type="PANTHER" id="PTHR42954">
    <property type="entry name" value="FE(2+) TRANSPORT PROTEIN A"/>
    <property type="match status" value="1"/>
</dbReference>
<dbReference type="RefSeq" id="WP_379979495.1">
    <property type="nucleotide sequence ID" value="NZ_JBHUMO010000012.1"/>
</dbReference>
<dbReference type="EMBL" id="JBHUMO010000012">
    <property type="protein sequence ID" value="MFD2728262.1"/>
    <property type="molecule type" value="Genomic_DNA"/>
</dbReference>
<evidence type="ECO:0000256" key="1">
    <source>
        <dbReference type="ARBA" id="ARBA00023004"/>
    </source>
</evidence>
<name>A0ABW5TGM3_9ENTE</name>
<comment type="caution">
    <text evidence="3">The sequence shown here is derived from an EMBL/GenBank/DDBJ whole genome shotgun (WGS) entry which is preliminary data.</text>
</comment>
<evidence type="ECO:0000313" key="3">
    <source>
        <dbReference type="EMBL" id="MFD2728262.1"/>
    </source>
</evidence>
<feature type="domain" description="Ferrous iron transporter FeoA-like" evidence="2">
    <location>
        <begin position="80"/>
        <end position="152"/>
    </location>
</feature>
<dbReference type="Pfam" id="PF04023">
    <property type="entry name" value="FeoA"/>
    <property type="match status" value="2"/>
</dbReference>
<keyword evidence="1" id="KW-0408">Iron</keyword>
<dbReference type="InterPro" id="IPR052713">
    <property type="entry name" value="FeoA"/>
</dbReference>
<dbReference type="SMART" id="SM00899">
    <property type="entry name" value="FeoA"/>
    <property type="match status" value="2"/>
</dbReference>
<evidence type="ECO:0000313" key="4">
    <source>
        <dbReference type="Proteomes" id="UP001597427"/>
    </source>
</evidence>
<dbReference type="InterPro" id="IPR008988">
    <property type="entry name" value="Transcriptional_repressor_C"/>
</dbReference>
<dbReference type="PANTHER" id="PTHR42954:SF2">
    <property type="entry name" value="FE(2+) TRANSPORT PROTEIN A"/>
    <property type="match status" value="1"/>
</dbReference>
<proteinExistence type="predicted"/>
<sequence>MTTLKNCEIGVKYQVNNVTISESIRLHLQRLGISKGNRVMVVQRDEKSGIVSVQNTRVALEVAVLNQIEVVEETAHNEWLSLDQLTVGETGKVISLYGQGAVRRRLMDMGVTKNVAITVKKLAPLGDPIEVKLRGYDLTLRKEEAAYILMERIDEA</sequence>
<evidence type="ECO:0000259" key="2">
    <source>
        <dbReference type="SMART" id="SM00899"/>
    </source>
</evidence>
<feature type="domain" description="Ferrous iron transporter FeoA-like" evidence="2">
    <location>
        <begin position="2"/>
        <end position="72"/>
    </location>
</feature>
<dbReference type="InterPro" id="IPR038157">
    <property type="entry name" value="FeoA_core_dom"/>
</dbReference>
<gene>
    <name evidence="3" type="ORF">ACFSR0_02275</name>
</gene>
<dbReference type="Gene3D" id="2.30.30.90">
    <property type="match status" value="2"/>
</dbReference>
<dbReference type="SUPFAM" id="SSF50037">
    <property type="entry name" value="C-terminal domain of transcriptional repressors"/>
    <property type="match status" value="2"/>
</dbReference>